<evidence type="ECO:0000256" key="1">
    <source>
        <dbReference type="ARBA" id="ARBA00008861"/>
    </source>
</evidence>
<evidence type="ECO:0000259" key="4">
    <source>
        <dbReference type="Pfam" id="PF06094"/>
    </source>
</evidence>
<dbReference type="GO" id="GO:0016740">
    <property type="term" value="F:transferase activity"/>
    <property type="evidence" value="ECO:0007669"/>
    <property type="project" value="UniProtKB-KW"/>
</dbReference>
<dbReference type="Gene3D" id="3.10.490.10">
    <property type="entry name" value="Gamma-glutamyl cyclotransferase-like"/>
    <property type="match status" value="1"/>
</dbReference>
<feature type="active site" description="Proton acceptor" evidence="2">
    <location>
        <position position="85"/>
    </location>
</feature>
<dbReference type="OrthoDB" id="8538589at2"/>
<accession>A0A4U1MNV5</accession>
<dbReference type="CDD" id="cd06661">
    <property type="entry name" value="GGCT_like"/>
    <property type="match status" value="1"/>
</dbReference>
<name>A0A4U1MNV5_9BACL</name>
<dbReference type="Pfam" id="PF06094">
    <property type="entry name" value="GGACT"/>
    <property type="match status" value="1"/>
</dbReference>
<dbReference type="AlphaFoldDB" id="A0A4U1MNV5"/>
<dbReference type="EMBL" id="SWFM01000001">
    <property type="protein sequence ID" value="TKD72534.1"/>
    <property type="molecule type" value="Genomic_DNA"/>
</dbReference>
<proteinExistence type="inferred from homology"/>
<dbReference type="PANTHER" id="PTHR12510">
    <property type="entry name" value="TROPONIN C-AKIN-1 PROTEIN"/>
    <property type="match status" value="1"/>
</dbReference>
<dbReference type="InterPro" id="IPR036568">
    <property type="entry name" value="GGCT-like_sf"/>
</dbReference>
<dbReference type="InterPro" id="IPR009288">
    <property type="entry name" value="AIG2-like_dom"/>
</dbReference>
<comment type="caution">
    <text evidence="5">The sequence shown here is derived from an EMBL/GenBank/DDBJ whole genome shotgun (WGS) entry which is preliminary data.</text>
</comment>
<evidence type="ECO:0000313" key="5">
    <source>
        <dbReference type="EMBL" id="TKD72534.1"/>
    </source>
</evidence>
<protein>
    <recommendedName>
        <fullName evidence="3">Gamma-glutamylcyclotransferase family protein</fullName>
    </recommendedName>
</protein>
<evidence type="ECO:0000256" key="2">
    <source>
        <dbReference type="PIRSR" id="PIRSR639126-1"/>
    </source>
</evidence>
<reference evidence="5 6" key="1">
    <citation type="submission" date="2019-04" db="EMBL/GenBank/DDBJ databases">
        <title>Genome sequence of Bacillus hwajinpoensis strain Y2.</title>
        <authorList>
            <person name="Fair J.L."/>
            <person name="Maclea K.S."/>
        </authorList>
    </citation>
    <scope>NUCLEOTIDE SEQUENCE [LARGE SCALE GENOMIC DNA]</scope>
    <source>
        <strain evidence="5 6">Y2</strain>
    </source>
</reference>
<gene>
    <name evidence="5" type="ORF">FBF83_07090</name>
</gene>
<evidence type="ECO:0000256" key="3">
    <source>
        <dbReference type="RuleBase" id="RU367036"/>
    </source>
</evidence>
<dbReference type="GO" id="GO:0061929">
    <property type="term" value="F:gamma-glutamylaminecyclotransferase activity"/>
    <property type="evidence" value="ECO:0007669"/>
    <property type="project" value="InterPro"/>
</dbReference>
<evidence type="ECO:0000313" key="6">
    <source>
        <dbReference type="Proteomes" id="UP000310541"/>
    </source>
</evidence>
<dbReference type="InterPro" id="IPR039126">
    <property type="entry name" value="GGACT"/>
</dbReference>
<dbReference type="InterPro" id="IPR013024">
    <property type="entry name" value="GGCT-like"/>
</dbReference>
<organism evidence="5 6">
    <name type="scientific">Guptibacillus hwajinpoensis</name>
    <dbReference type="NCBI Taxonomy" id="208199"/>
    <lineage>
        <taxon>Bacteria</taxon>
        <taxon>Bacillati</taxon>
        <taxon>Bacillota</taxon>
        <taxon>Bacilli</taxon>
        <taxon>Bacillales</taxon>
        <taxon>Guptibacillaceae</taxon>
        <taxon>Guptibacillus</taxon>
    </lineage>
</organism>
<dbReference type="Proteomes" id="UP000310541">
    <property type="component" value="Unassembled WGS sequence"/>
</dbReference>
<feature type="domain" description="Gamma-glutamylcyclotransferase AIG2-like" evidence="4">
    <location>
        <begin position="16"/>
        <end position="132"/>
    </location>
</feature>
<keyword evidence="5" id="KW-0808">Transferase</keyword>
<dbReference type="SUPFAM" id="SSF110857">
    <property type="entry name" value="Gamma-glutamyl cyclotransferase-like"/>
    <property type="match status" value="1"/>
</dbReference>
<dbReference type="GO" id="GO:0005829">
    <property type="term" value="C:cytosol"/>
    <property type="evidence" value="ECO:0007669"/>
    <property type="project" value="TreeGrafter"/>
</dbReference>
<sequence>MFRNLLRGGDIKVRLVFCYGTLRHGESNHSVIKGAILRETTSWTKGTLYDTRNGYPALIESDEGKVYGEVYEVNEQHLERIDILEGFQEGRNHNLYDRIVRTIESKNGNYEAITYVMREPEDHFIEIEGGDWGLYRNKLS</sequence>
<dbReference type="PANTHER" id="PTHR12510:SF4">
    <property type="entry name" value="GAMMA-GLUTAMYLAMINECYCLOTRANSFERASE"/>
    <property type="match status" value="1"/>
</dbReference>
<comment type="similarity">
    <text evidence="1 3">Belongs to the gamma-glutamylcyclotransferase family.</text>
</comment>